<evidence type="ECO:0000256" key="5">
    <source>
        <dbReference type="ARBA" id="ARBA00023237"/>
    </source>
</evidence>
<name>A0AAN4W5E3_9BACT</name>
<dbReference type="Proteomes" id="UP001310022">
    <property type="component" value="Unassembled WGS sequence"/>
</dbReference>
<keyword evidence="3" id="KW-0732">Signal</keyword>
<feature type="domain" description="RagB/SusD" evidence="6">
    <location>
        <begin position="338"/>
        <end position="456"/>
    </location>
</feature>
<keyword evidence="8" id="KW-1185">Reference proteome</keyword>
<keyword evidence="4" id="KW-0472">Membrane</keyword>
<dbReference type="SUPFAM" id="SSF48452">
    <property type="entry name" value="TPR-like"/>
    <property type="match status" value="1"/>
</dbReference>
<proteinExistence type="inferred from homology"/>
<dbReference type="Pfam" id="PF07980">
    <property type="entry name" value="SusD_RagB"/>
    <property type="match status" value="1"/>
</dbReference>
<comment type="similarity">
    <text evidence="2">Belongs to the SusD family.</text>
</comment>
<accession>A0AAN4W5E3</accession>
<organism evidence="7 8">
    <name type="scientific">Persicobacter diffluens</name>
    <dbReference type="NCBI Taxonomy" id="981"/>
    <lineage>
        <taxon>Bacteria</taxon>
        <taxon>Pseudomonadati</taxon>
        <taxon>Bacteroidota</taxon>
        <taxon>Cytophagia</taxon>
        <taxon>Cytophagales</taxon>
        <taxon>Persicobacteraceae</taxon>
        <taxon>Persicobacter</taxon>
    </lineage>
</organism>
<sequence length="492" mass="57398">MKRILYLFILSLSACFHNLDPKVDGKLSRDDLFQTAEDVESATIGLYHELQHFHRIEEWNYTSGFVHAEASTDEFVNSWNSEGFLVWQNFTWTVNSEYTNGAYSIREITKCTNMMFRSQEVVMDAPLKARYLAEMRLIRALILWHNYRLFGPVPVVLDPEISMDPTSNYSPPRPSEQWTVDFILQEVERAAVDLPVAYDYVDYGRMTKGIAYFLGMKVAANDHQWDLAADYARRISDLDIYKLEDNYQDIFDINNEANAEIIWGVPRNNTWSFPNRWLAFVLPTDYVSPQGNNIVGWGGHKIPWKIYDRCFTDLEDQRLATIWTEYHIGNGIYKKLRGNADPNDNQIGAIPVKYSEDPEGIGDRHGQDRVIFRYADVLLIQAEALNQIYGPNEGSVNLINKIRRRAGVAEVTKDQFHTKQDLIEFIMDERFRELFCEGHRRDDLIRNGMYLQKARERGVSWADQKHLRYPIPQWQINQYADAPELFPQNEGY</sequence>
<dbReference type="PROSITE" id="PS51257">
    <property type="entry name" value="PROKAR_LIPOPROTEIN"/>
    <property type="match status" value="1"/>
</dbReference>
<dbReference type="EMBL" id="BQKE01000005">
    <property type="protein sequence ID" value="GJM64415.1"/>
    <property type="molecule type" value="Genomic_DNA"/>
</dbReference>
<dbReference type="RefSeq" id="WP_338239479.1">
    <property type="nucleotide sequence ID" value="NZ_BQKE01000005.1"/>
</dbReference>
<evidence type="ECO:0000256" key="4">
    <source>
        <dbReference type="ARBA" id="ARBA00023136"/>
    </source>
</evidence>
<gene>
    <name evidence="7" type="ORF">PEDI_49670</name>
</gene>
<comment type="caution">
    <text evidence="7">The sequence shown here is derived from an EMBL/GenBank/DDBJ whole genome shotgun (WGS) entry which is preliminary data.</text>
</comment>
<reference evidence="7 8" key="1">
    <citation type="submission" date="2021-12" db="EMBL/GenBank/DDBJ databases">
        <title>Genome sequencing of bacteria with rrn-lacking chromosome and rrn-plasmid.</title>
        <authorList>
            <person name="Anda M."/>
            <person name="Iwasaki W."/>
        </authorList>
    </citation>
    <scope>NUCLEOTIDE SEQUENCE [LARGE SCALE GENOMIC DNA]</scope>
    <source>
        <strain evidence="7 8">NBRC 15940</strain>
    </source>
</reference>
<evidence type="ECO:0000256" key="2">
    <source>
        <dbReference type="ARBA" id="ARBA00006275"/>
    </source>
</evidence>
<evidence type="ECO:0000313" key="8">
    <source>
        <dbReference type="Proteomes" id="UP001310022"/>
    </source>
</evidence>
<dbReference type="InterPro" id="IPR011990">
    <property type="entry name" value="TPR-like_helical_dom_sf"/>
</dbReference>
<dbReference type="GO" id="GO:0009279">
    <property type="term" value="C:cell outer membrane"/>
    <property type="evidence" value="ECO:0007669"/>
    <property type="project" value="UniProtKB-SubCell"/>
</dbReference>
<protein>
    <recommendedName>
        <fullName evidence="6">RagB/SusD domain-containing protein</fullName>
    </recommendedName>
</protein>
<comment type="subcellular location">
    <subcellularLocation>
        <location evidence="1">Cell outer membrane</location>
    </subcellularLocation>
</comment>
<evidence type="ECO:0000313" key="7">
    <source>
        <dbReference type="EMBL" id="GJM64415.1"/>
    </source>
</evidence>
<dbReference type="Gene3D" id="1.25.40.390">
    <property type="match status" value="1"/>
</dbReference>
<dbReference type="AlphaFoldDB" id="A0AAN4W5E3"/>
<keyword evidence="5" id="KW-0998">Cell outer membrane</keyword>
<evidence type="ECO:0000259" key="6">
    <source>
        <dbReference type="Pfam" id="PF07980"/>
    </source>
</evidence>
<dbReference type="InterPro" id="IPR012944">
    <property type="entry name" value="SusD_RagB_dom"/>
</dbReference>
<evidence type="ECO:0000256" key="1">
    <source>
        <dbReference type="ARBA" id="ARBA00004442"/>
    </source>
</evidence>
<evidence type="ECO:0000256" key="3">
    <source>
        <dbReference type="ARBA" id="ARBA00022729"/>
    </source>
</evidence>